<reference evidence="7" key="1">
    <citation type="journal article" date="2019" name="Int. J. Syst. Evol. Microbiol.">
        <title>The Global Catalogue of Microorganisms (GCM) 10K type strain sequencing project: providing services to taxonomists for standard genome sequencing and annotation.</title>
        <authorList>
            <consortium name="The Broad Institute Genomics Platform"/>
            <consortium name="The Broad Institute Genome Sequencing Center for Infectious Disease"/>
            <person name="Wu L."/>
            <person name="Ma J."/>
        </authorList>
    </citation>
    <scope>NUCLEOTIDE SEQUENCE [LARGE SCALE GENOMIC DNA]</scope>
    <source>
        <strain evidence="7">JCM 12165</strain>
    </source>
</reference>
<dbReference type="PANTHER" id="PTHR20854">
    <property type="entry name" value="INOSITOL MONOPHOSPHATASE"/>
    <property type="match status" value="1"/>
</dbReference>
<evidence type="ECO:0000313" key="7">
    <source>
        <dbReference type="Proteomes" id="UP001597145"/>
    </source>
</evidence>
<evidence type="ECO:0000256" key="2">
    <source>
        <dbReference type="ARBA" id="ARBA00013106"/>
    </source>
</evidence>
<dbReference type="PANTHER" id="PTHR20854:SF4">
    <property type="entry name" value="INOSITOL-1-MONOPHOSPHATASE-RELATED"/>
    <property type="match status" value="1"/>
</dbReference>
<dbReference type="InterPro" id="IPR020550">
    <property type="entry name" value="Inositol_monophosphatase_CS"/>
</dbReference>
<keyword evidence="4" id="KW-0378">Hydrolase</keyword>
<dbReference type="EMBL" id="JBHUCP010000009">
    <property type="protein sequence ID" value="MFD1530859.1"/>
    <property type="molecule type" value="Genomic_DNA"/>
</dbReference>
<dbReference type="RefSeq" id="WP_343970769.1">
    <property type="nucleotide sequence ID" value="NZ_BAAAJG010000002.1"/>
</dbReference>
<proteinExistence type="predicted"/>
<dbReference type="Proteomes" id="UP001597145">
    <property type="component" value="Unassembled WGS sequence"/>
</dbReference>
<dbReference type="InterPro" id="IPR000760">
    <property type="entry name" value="Inositol_monophosphatase-like"/>
</dbReference>
<dbReference type="InterPro" id="IPR020583">
    <property type="entry name" value="Inositol_monoP_metal-BS"/>
</dbReference>
<organism evidence="6 7">
    <name type="scientific">Pseudonocardia aurantiaca</name>
    <dbReference type="NCBI Taxonomy" id="75290"/>
    <lineage>
        <taxon>Bacteria</taxon>
        <taxon>Bacillati</taxon>
        <taxon>Actinomycetota</taxon>
        <taxon>Actinomycetes</taxon>
        <taxon>Pseudonocardiales</taxon>
        <taxon>Pseudonocardiaceae</taxon>
        <taxon>Pseudonocardia</taxon>
    </lineage>
</organism>
<keyword evidence="3" id="KW-0479">Metal-binding</keyword>
<dbReference type="PROSITE" id="PS00629">
    <property type="entry name" value="IMP_1"/>
    <property type="match status" value="1"/>
</dbReference>
<dbReference type="Pfam" id="PF00459">
    <property type="entry name" value="Inositol_P"/>
    <property type="match status" value="1"/>
</dbReference>
<evidence type="ECO:0000256" key="1">
    <source>
        <dbReference type="ARBA" id="ARBA00001033"/>
    </source>
</evidence>
<evidence type="ECO:0000313" key="6">
    <source>
        <dbReference type="EMBL" id="MFD1530859.1"/>
    </source>
</evidence>
<evidence type="ECO:0000256" key="5">
    <source>
        <dbReference type="ARBA" id="ARBA00022842"/>
    </source>
</evidence>
<accession>A0ABW4FJS4</accession>
<dbReference type="SUPFAM" id="SSF56655">
    <property type="entry name" value="Carbohydrate phosphatase"/>
    <property type="match status" value="1"/>
</dbReference>
<dbReference type="Gene3D" id="3.40.190.80">
    <property type="match status" value="1"/>
</dbReference>
<protein>
    <recommendedName>
        <fullName evidence="2">inositol-phosphate phosphatase</fullName>
        <ecNumber evidence="2">3.1.3.25</ecNumber>
    </recommendedName>
</protein>
<keyword evidence="5" id="KW-0460">Magnesium</keyword>
<dbReference type="PRINTS" id="PR00377">
    <property type="entry name" value="IMPHPHTASES"/>
</dbReference>
<evidence type="ECO:0000256" key="3">
    <source>
        <dbReference type="ARBA" id="ARBA00022723"/>
    </source>
</evidence>
<dbReference type="EC" id="3.1.3.25" evidence="2"/>
<dbReference type="PROSITE" id="PS00630">
    <property type="entry name" value="IMP_2"/>
    <property type="match status" value="1"/>
</dbReference>
<dbReference type="Gene3D" id="3.30.540.10">
    <property type="entry name" value="Fructose-1,6-Bisphosphatase, subunit A, domain 1"/>
    <property type="match status" value="1"/>
</dbReference>
<gene>
    <name evidence="6" type="ORF">ACFSCY_15545</name>
</gene>
<comment type="caution">
    <text evidence="6">The sequence shown here is derived from an EMBL/GenBank/DDBJ whole genome shotgun (WGS) entry which is preliminary data.</text>
</comment>
<keyword evidence="7" id="KW-1185">Reference proteome</keyword>
<sequence>MPTPEELLPIALEAVARASEVVRNRAPGTVTAKGDRDPATEVDYAVERAVREFLLAEAPEVGFLGEEDGRFGADDAELVWALDPVDGTVNFMHGVPLCAVSLGLVRGDRSVLGVIDLPFLGLRYSAVDGLGAYRDGDRIAAARDADRLADAVVALGDYAVGADASQKNVERLRTTELLAASVQRIRMFGSAAVDLVWVADGRIAATVMQTNLPWDTAAGVAVAREAGAVIVDLDGNSHTTRSASTVAVTPTLLDELMALLRRRRG</sequence>
<comment type="catalytic activity">
    <reaction evidence="1">
        <text>a myo-inositol phosphate + H2O = myo-inositol + phosphate</text>
        <dbReference type="Rhea" id="RHEA:24056"/>
        <dbReference type="ChEBI" id="CHEBI:15377"/>
        <dbReference type="ChEBI" id="CHEBI:17268"/>
        <dbReference type="ChEBI" id="CHEBI:43474"/>
        <dbReference type="ChEBI" id="CHEBI:84139"/>
        <dbReference type="EC" id="3.1.3.25"/>
    </reaction>
</comment>
<evidence type="ECO:0000256" key="4">
    <source>
        <dbReference type="ARBA" id="ARBA00022801"/>
    </source>
</evidence>
<dbReference type="CDD" id="cd01637">
    <property type="entry name" value="IMPase_like"/>
    <property type="match status" value="1"/>
</dbReference>
<name>A0ABW4FJS4_9PSEU</name>